<organism evidence="7">
    <name type="scientific">Anisakis simplex</name>
    <name type="common">Herring worm</name>
    <dbReference type="NCBI Taxonomy" id="6269"/>
    <lineage>
        <taxon>Eukaryota</taxon>
        <taxon>Metazoa</taxon>
        <taxon>Ecdysozoa</taxon>
        <taxon>Nematoda</taxon>
        <taxon>Chromadorea</taxon>
        <taxon>Rhabditida</taxon>
        <taxon>Spirurina</taxon>
        <taxon>Ascaridomorpha</taxon>
        <taxon>Ascaridoidea</taxon>
        <taxon>Anisakidae</taxon>
        <taxon>Anisakis</taxon>
        <taxon>Anisakis simplex complex</taxon>
    </lineage>
</organism>
<dbReference type="Gene3D" id="3.90.70.10">
    <property type="entry name" value="Cysteine proteinases"/>
    <property type="match status" value="2"/>
</dbReference>
<dbReference type="GO" id="GO:0004843">
    <property type="term" value="F:cysteine-type deubiquitinase activity"/>
    <property type="evidence" value="ECO:0007669"/>
    <property type="project" value="UniProtKB-EC"/>
</dbReference>
<dbReference type="GO" id="GO:0016579">
    <property type="term" value="P:protein deubiquitination"/>
    <property type="evidence" value="ECO:0007669"/>
    <property type="project" value="InterPro"/>
</dbReference>
<dbReference type="OrthoDB" id="292964at2759"/>
<feature type="domain" description="Peptidase C19 ubiquitin carboxyl-terminal hydrolase" evidence="4">
    <location>
        <begin position="301"/>
        <end position="370"/>
    </location>
</feature>
<evidence type="ECO:0000313" key="7">
    <source>
        <dbReference type="WBParaSite" id="ASIM_0001860601-mRNA-1"/>
    </source>
</evidence>
<dbReference type="WBParaSite" id="ASIM_0001860601-mRNA-1">
    <property type="protein sequence ID" value="ASIM_0001860601-mRNA-1"/>
    <property type="gene ID" value="ASIM_0001860601"/>
</dbReference>
<proteinExistence type="predicted"/>
<reference evidence="5 6" key="2">
    <citation type="submission" date="2018-11" db="EMBL/GenBank/DDBJ databases">
        <authorList>
            <consortium name="Pathogen Informatics"/>
        </authorList>
    </citation>
    <scope>NUCLEOTIDE SEQUENCE [LARGE SCALE GENOMIC DNA]</scope>
</reference>
<dbReference type="EC" id="3.4.19.12" evidence="2"/>
<name>A0A0M3KCA6_ANISI</name>
<reference evidence="7" key="1">
    <citation type="submission" date="2017-02" db="UniProtKB">
        <authorList>
            <consortium name="WormBaseParasite"/>
        </authorList>
    </citation>
    <scope>IDENTIFICATION</scope>
</reference>
<dbReference type="AlphaFoldDB" id="A0A0M3KCA6"/>
<evidence type="ECO:0000259" key="4">
    <source>
        <dbReference type="Pfam" id="PF00443"/>
    </source>
</evidence>
<dbReference type="InterPro" id="IPR050185">
    <property type="entry name" value="Ub_carboxyl-term_hydrolase"/>
</dbReference>
<dbReference type="InterPro" id="IPR001394">
    <property type="entry name" value="Peptidase_C19_UCH"/>
</dbReference>
<evidence type="ECO:0000256" key="2">
    <source>
        <dbReference type="ARBA" id="ARBA00012759"/>
    </source>
</evidence>
<evidence type="ECO:0000256" key="1">
    <source>
        <dbReference type="ARBA" id="ARBA00000707"/>
    </source>
</evidence>
<comment type="catalytic activity">
    <reaction evidence="1">
        <text>Thiol-dependent hydrolysis of ester, thioester, amide, peptide and isopeptide bonds formed by the C-terminal Gly of ubiquitin (a 76-residue protein attached to proteins as an intracellular targeting signal).</text>
        <dbReference type="EC" id="3.4.19.12"/>
    </reaction>
</comment>
<dbReference type="EMBL" id="UYRR01034886">
    <property type="protein sequence ID" value="VDK62604.1"/>
    <property type="molecule type" value="Genomic_DNA"/>
</dbReference>
<protein>
    <recommendedName>
        <fullName evidence="2">ubiquitinyl hydrolase 1</fullName>
        <ecNumber evidence="2">3.4.19.12</ecNumber>
    </recommendedName>
</protein>
<evidence type="ECO:0000256" key="3">
    <source>
        <dbReference type="SAM" id="MobiDB-lite"/>
    </source>
</evidence>
<dbReference type="PANTHER" id="PTHR21646:SF23">
    <property type="entry name" value="UBIQUITIN CARBOXYL-TERMINAL HYDROLASE USP2"/>
    <property type="match status" value="1"/>
</dbReference>
<dbReference type="InterPro" id="IPR038765">
    <property type="entry name" value="Papain-like_cys_pep_sf"/>
</dbReference>
<dbReference type="Proteomes" id="UP000267096">
    <property type="component" value="Unassembled WGS sequence"/>
</dbReference>
<evidence type="ECO:0000313" key="5">
    <source>
        <dbReference type="EMBL" id="VDK62604.1"/>
    </source>
</evidence>
<gene>
    <name evidence="5" type="ORF">ASIM_LOCUS18004</name>
</gene>
<evidence type="ECO:0000313" key="6">
    <source>
        <dbReference type="Proteomes" id="UP000267096"/>
    </source>
</evidence>
<dbReference type="Pfam" id="PF00443">
    <property type="entry name" value="UCH"/>
    <property type="match status" value="1"/>
</dbReference>
<sequence>MYPTDALFYAFELPPNDDDDAVQSVTVNADNASDICSAAAQGDLSAHHQNLINNNDNQLTPSTICDDTQQNIINPHMDMALNNEQVHSNNNINNTDKPSTSTAHSSTHSNCFIPAPTIIASHRKMNDYYAECVHFVYAFQQYNDTYLLGAARGCSTCLFGVPLVIRFCPGKTTGNELYEEVWLQVSRFLQNGSSDRTQRVKGTNRAIDAGEDIRSGYPFDLCTVDASFEWCSRCSWAAFCRGCILPRTAGVITERLVAVAVDWKPTALYLRYQHSVELLCRDDDSVLRAWEIHYRACSLISCLNDFTRSELLDEPIHCKRCNLKTPTKKSLSIWRLPRILNHYGAMASGHYVAYAKNRGQWYAFNDSKCQMYWMGYHFPQAVDHDWVDAGDFELQRTLRGYIACNKGNK</sequence>
<feature type="region of interest" description="Disordered" evidence="3">
    <location>
        <begin position="87"/>
        <end position="106"/>
    </location>
</feature>
<accession>A0A0M3KCA6</accession>
<keyword evidence="6" id="KW-1185">Reference proteome</keyword>
<dbReference type="PANTHER" id="PTHR21646">
    <property type="entry name" value="UBIQUITIN CARBOXYL-TERMINAL HYDROLASE"/>
    <property type="match status" value="1"/>
</dbReference>
<dbReference type="SUPFAM" id="SSF54001">
    <property type="entry name" value="Cysteine proteinases"/>
    <property type="match status" value="1"/>
</dbReference>
<feature type="compositionally biased region" description="Polar residues" evidence="3">
    <location>
        <begin position="87"/>
        <end position="98"/>
    </location>
</feature>